<keyword evidence="3" id="KW-0418">Kinase</keyword>
<dbReference type="PIRSF" id="PIRSF000654">
    <property type="entry name" value="Integrin-linked_kinase"/>
    <property type="match status" value="1"/>
</dbReference>
<evidence type="ECO:0000313" key="9">
    <source>
        <dbReference type="EMBL" id="CAE8589024.1"/>
    </source>
</evidence>
<evidence type="ECO:0000256" key="4">
    <source>
        <dbReference type="ARBA" id="ARBA00022840"/>
    </source>
</evidence>
<dbReference type="PROSITE" id="PS00107">
    <property type="entry name" value="PROTEIN_KINASE_ATP"/>
    <property type="match status" value="1"/>
</dbReference>
<evidence type="ECO:0000256" key="5">
    <source>
        <dbReference type="PROSITE-ProRule" id="PRU10141"/>
    </source>
</evidence>
<feature type="binding site" evidence="5">
    <location>
        <position position="68"/>
    </location>
    <ligand>
        <name>ATP</name>
        <dbReference type="ChEBI" id="CHEBI:30616"/>
    </ligand>
</feature>
<dbReference type="InterPro" id="IPR051681">
    <property type="entry name" value="Ser/Thr_Kinases-Pseudokinases"/>
</dbReference>
<dbReference type="Pfam" id="PF00069">
    <property type="entry name" value="Pkinase"/>
    <property type="match status" value="1"/>
</dbReference>
<dbReference type="InterPro" id="IPR017441">
    <property type="entry name" value="Protein_kinase_ATP_BS"/>
</dbReference>
<dbReference type="SUPFAM" id="SSF56112">
    <property type="entry name" value="Protein kinase-like (PK-like)"/>
    <property type="match status" value="1"/>
</dbReference>
<keyword evidence="10" id="KW-1185">Reference proteome</keyword>
<keyword evidence="1" id="KW-0808">Transferase</keyword>
<dbReference type="InterPro" id="IPR008271">
    <property type="entry name" value="Ser/Thr_kinase_AS"/>
</dbReference>
<keyword evidence="2 5" id="KW-0547">Nucleotide-binding</keyword>
<dbReference type="EMBL" id="CAJNNV010003445">
    <property type="protein sequence ID" value="CAE8589024.1"/>
    <property type="molecule type" value="Genomic_DNA"/>
</dbReference>
<dbReference type="PROSITE" id="PS00108">
    <property type="entry name" value="PROTEIN_KINASE_ST"/>
    <property type="match status" value="1"/>
</dbReference>
<protein>
    <recommendedName>
        <fullName evidence="8">Protein kinase domain-containing protein</fullName>
    </recommendedName>
</protein>
<feature type="region of interest" description="Disordered" evidence="7">
    <location>
        <begin position="129"/>
        <end position="151"/>
    </location>
</feature>
<organism evidence="9 10">
    <name type="scientific">Polarella glacialis</name>
    <name type="common">Dinoflagellate</name>
    <dbReference type="NCBI Taxonomy" id="89957"/>
    <lineage>
        <taxon>Eukaryota</taxon>
        <taxon>Sar</taxon>
        <taxon>Alveolata</taxon>
        <taxon>Dinophyceae</taxon>
        <taxon>Suessiales</taxon>
        <taxon>Suessiaceae</taxon>
        <taxon>Polarella</taxon>
    </lineage>
</organism>
<dbReference type="OrthoDB" id="4062651at2759"/>
<dbReference type="AlphaFoldDB" id="A0A813DPL3"/>
<evidence type="ECO:0000256" key="6">
    <source>
        <dbReference type="RuleBase" id="RU000304"/>
    </source>
</evidence>
<accession>A0A813DPL3</accession>
<evidence type="ECO:0000259" key="8">
    <source>
        <dbReference type="PROSITE" id="PS50011"/>
    </source>
</evidence>
<comment type="similarity">
    <text evidence="6">Belongs to the protein kinase superfamily.</text>
</comment>
<dbReference type="OMA" id="AMANVGK"/>
<dbReference type="SMART" id="SM00220">
    <property type="entry name" value="S_TKc"/>
    <property type="match status" value="1"/>
</dbReference>
<proteinExistence type="inferred from homology"/>
<keyword evidence="6" id="KW-0723">Serine/threonine-protein kinase</keyword>
<dbReference type="PROSITE" id="PS50011">
    <property type="entry name" value="PROTEIN_KINASE_DOM"/>
    <property type="match status" value="1"/>
</dbReference>
<name>A0A813DPL3_POLGL</name>
<evidence type="ECO:0000256" key="2">
    <source>
        <dbReference type="ARBA" id="ARBA00022741"/>
    </source>
</evidence>
<evidence type="ECO:0000256" key="3">
    <source>
        <dbReference type="ARBA" id="ARBA00022777"/>
    </source>
</evidence>
<dbReference type="Gene3D" id="1.10.510.10">
    <property type="entry name" value="Transferase(Phosphotransferase) domain 1"/>
    <property type="match status" value="1"/>
</dbReference>
<dbReference type="PANTHER" id="PTHR44329:SF288">
    <property type="entry name" value="MITOGEN-ACTIVATED PROTEIN KINASE KINASE KINASE 20"/>
    <property type="match status" value="1"/>
</dbReference>
<evidence type="ECO:0000256" key="7">
    <source>
        <dbReference type="SAM" id="MobiDB-lite"/>
    </source>
</evidence>
<dbReference type="Gene3D" id="3.30.200.20">
    <property type="entry name" value="Phosphorylase Kinase, domain 1"/>
    <property type="match status" value="1"/>
</dbReference>
<gene>
    <name evidence="9" type="ORF">PGLA1383_LOCUS7804</name>
</gene>
<dbReference type="GO" id="GO:0004674">
    <property type="term" value="F:protein serine/threonine kinase activity"/>
    <property type="evidence" value="ECO:0007669"/>
    <property type="project" value="UniProtKB-KW"/>
</dbReference>
<feature type="domain" description="Protein kinase" evidence="8">
    <location>
        <begin position="41"/>
        <end position="321"/>
    </location>
</feature>
<dbReference type="Proteomes" id="UP000654075">
    <property type="component" value="Unassembled WGS sequence"/>
</dbReference>
<evidence type="ECO:0000256" key="1">
    <source>
        <dbReference type="ARBA" id="ARBA00022679"/>
    </source>
</evidence>
<evidence type="ECO:0000313" key="10">
    <source>
        <dbReference type="Proteomes" id="UP000654075"/>
    </source>
</evidence>
<sequence>MSTMIFDLRSSETMIFDLQMQAMANVGKKEQWLINSSDLDWFRNQKLGEGGFGTVFRGSYLGAPVAVKTSQTSATRRGLSDMALELRTLRRLRHPNIVSFYGACLAPGIEGGLLLVEELVEGKTLESYFSQDDHNNNNNNNKDNNHHPHSSDDALAPWRVLLGIMSALRYLHGHEPSIIHGDIKPENVLVRDGEIAFPKLVDFGLCRRQLNTSRPMGGTRRWMSPELLLPGASRAPNRATDIFSFGRLAFFTVTGKKPLSHMNQKEVFEYTRSGKVAELLWPDVPKAFQSQCMALCQSCLPEDPLSRLTAKEAFEDILAWVPQVDREYITRPQISL</sequence>
<reference evidence="9" key="1">
    <citation type="submission" date="2021-02" db="EMBL/GenBank/DDBJ databases">
        <authorList>
            <person name="Dougan E. K."/>
            <person name="Rhodes N."/>
            <person name="Thang M."/>
            <person name="Chan C."/>
        </authorList>
    </citation>
    <scope>NUCLEOTIDE SEQUENCE</scope>
</reference>
<keyword evidence="4 5" id="KW-0067">ATP-binding</keyword>
<dbReference type="InterPro" id="IPR011009">
    <property type="entry name" value="Kinase-like_dom_sf"/>
</dbReference>
<comment type="caution">
    <text evidence="9">The sequence shown here is derived from an EMBL/GenBank/DDBJ whole genome shotgun (WGS) entry which is preliminary data.</text>
</comment>
<dbReference type="GO" id="GO:0005524">
    <property type="term" value="F:ATP binding"/>
    <property type="evidence" value="ECO:0007669"/>
    <property type="project" value="UniProtKB-UniRule"/>
</dbReference>
<dbReference type="InterPro" id="IPR000719">
    <property type="entry name" value="Prot_kinase_dom"/>
</dbReference>
<dbReference type="PANTHER" id="PTHR44329">
    <property type="entry name" value="SERINE/THREONINE-PROTEIN KINASE TNNI3K-RELATED"/>
    <property type="match status" value="1"/>
</dbReference>